<dbReference type="SMART" id="SM00390">
    <property type="entry name" value="GoLoco"/>
    <property type="match status" value="1"/>
</dbReference>
<feature type="region of interest" description="Disordered" evidence="3">
    <location>
        <begin position="118"/>
        <end position="139"/>
    </location>
</feature>
<feature type="region of interest" description="Disordered" evidence="3">
    <location>
        <begin position="603"/>
        <end position="681"/>
    </location>
</feature>
<feature type="compositionally biased region" description="Polar residues" evidence="3">
    <location>
        <begin position="522"/>
        <end position="533"/>
    </location>
</feature>
<feature type="region of interest" description="Disordered" evidence="3">
    <location>
        <begin position="520"/>
        <end position="547"/>
    </location>
</feature>
<evidence type="ECO:0000313" key="5">
    <source>
        <dbReference type="Proteomes" id="UP000694846"/>
    </source>
</evidence>
<feature type="compositionally biased region" description="Polar residues" evidence="3">
    <location>
        <begin position="176"/>
        <end position="187"/>
    </location>
</feature>
<organism evidence="5 6">
    <name type="scientific">Sipha flava</name>
    <name type="common">yellow sugarcane aphid</name>
    <dbReference type="NCBI Taxonomy" id="143950"/>
    <lineage>
        <taxon>Eukaryota</taxon>
        <taxon>Metazoa</taxon>
        <taxon>Ecdysozoa</taxon>
        <taxon>Arthropoda</taxon>
        <taxon>Hexapoda</taxon>
        <taxon>Insecta</taxon>
        <taxon>Pterygota</taxon>
        <taxon>Neoptera</taxon>
        <taxon>Paraneoptera</taxon>
        <taxon>Hemiptera</taxon>
        <taxon>Sternorrhyncha</taxon>
        <taxon>Aphidomorpha</taxon>
        <taxon>Aphidoidea</taxon>
        <taxon>Aphididae</taxon>
        <taxon>Sipha</taxon>
    </lineage>
</organism>
<reference evidence="6" key="1">
    <citation type="submission" date="2025-08" db="UniProtKB">
        <authorList>
            <consortium name="RefSeq"/>
        </authorList>
    </citation>
    <scope>IDENTIFICATION</scope>
    <source>
        <tissue evidence="6">Whole body</tissue>
    </source>
</reference>
<name>A0A8B8G1M1_9HEMI</name>
<protein>
    <submittedName>
        <fullName evidence="6">Rap1 GTPase-activating protein 1 isoform X1</fullName>
    </submittedName>
</protein>
<dbReference type="Proteomes" id="UP000694846">
    <property type="component" value="Unplaced"/>
</dbReference>
<feature type="coiled-coil region" evidence="2">
    <location>
        <begin position="695"/>
        <end position="757"/>
    </location>
</feature>
<evidence type="ECO:0000256" key="2">
    <source>
        <dbReference type="SAM" id="Coils"/>
    </source>
</evidence>
<dbReference type="GeneID" id="112687783"/>
<keyword evidence="2" id="KW-0175">Coiled coil</keyword>
<dbReference type="GO" id="GO:0005096">
    <property type="term" value="F:GTPase activator activity"/>
    <property type="evidence" value="ECO:0007669"/>
    <property type="project" value="UniProtKB-KW"/>
</dbReference>
<dbReference type="SUPFAM" id="SSF111347">
    <property type="entry name" value="Rap/Ran-GAP"/>
    <property type="match status" value="1"/>
</dbReference>
<dbReference type="PROSITE" id="PS50877">
    <property type="entry name" value="GOLOCO"/>
    <property type="match status" value="1"/>
</dbReference>
<dbReference type="PANTHER" id="PTHR15711">
    <property type="entry name" value="RAP GTPASE-ACTIVATING PROTEIN"/>
    <property type="match status" value="1"/>
</dbReference>
<evidence type="ECO:0000259" key="4">
    <source>
        <dbReference type="PROSITE" id="PS50085"/>
    </source>
</evidence>
<feature type="compositionally biased region" description="Low complexity" evidence="3">
    <location>
        <begin position="613"/>
        <end position="623"/>
    </location>
</feature>
<accession>A0A8B8G1M1</accession>
<dbReference type="PROSITE" id="PS50085">
    <property type="entry name" value="RAPGAP"/>
    <property type="match status" value="1"/>
</dbReference>
<proteinExistence type="predicted"/>
<feature type="domain" description="Rap-GAP" evidence="4">
    <location>
        <begin position="286"/>
        <end position="502"/>
    </location>
</feature>
<dbReference type="InterPro" id="IPR035974">
    <property type="entry name" value="Rap/Ran-GAP_sf"/>
</dbReference>
<dbReference type="Pfam" id="PF02188">
    <property type="entry name" value="GoLoco"/>
    <property type="match status" value="1"/>
</dbReference>
<dbReference type="FunFam" id="3.40.50.11210:FF:000001">
    <property type="entry name" value="Ral GTPase-activating protein subunit alpha-1 isoform 1"/>
    <property type="match status" value="1"/>
</dbReference>
<dbReference type="PANTHER" id="PTHR15711:SF32">
    <property type="entry name" value="RAP GTPASE ACTIVATING PROTEIN 1, ISOFORM H"/>
    <property type="match status" value="1"/>
</dbReference>
<evidence type="ECO:0000256" key="1">
    <source>
        <dbReference type="ARBA" id="ARBA00022468"/>
    </source>
</evidence>
<dbReference type="Pfam" id="PF21022">
    <property type="entry name" value="Rap-GAP_dimer"/>
    <property type="match status" value="1"/>
</dbReference>
<evidence type="ECO:0000256" key="3">
    <source>
        <dbReference type="SAM" id="MobiDB-lite"/>
    </source>
</evidence>
<dbReference type="RefSeq" id="XP_025416496.1">
    <property type="nucleotide sequence ID" value="XM_025560711.1"/>
</dbReference>
<dbReference type="InterPro" id="IPR050989">
    <property type="entry name" value="Rap1_Ran_GAP"/>
</dbReference>
<feature type="compositionally biased region" description="Low complexity" evidence="3">
    <location>
        <begin position="641"/>
        <end position="654"/>
    </location>
</feature>
<dbReference type="Gene3D" id="3.40.50.11210">
    <property type="entry name" value="Rap/Ran-GAP"/>
    <property type="match status" value="1"/>
</dbReference>
<dbReference type="GO" id="GO:0051056">
    <property type="term" value="P:regulation of small GTPase mediated signal transduction"/>
    <property type="evidence" value="ECO:0007669"/>
    <property type="project" value="InterPro"/>
</dbReference>
<sequence length="763" mass="84663">MRRRDFVVDGGEPDALDWDLDLNLELELRDDQQSRLYRYLSEGHRPRYRNEPPRRAATILLANRRQQSDGQLYCQHVRTCATTGHHKTKCATQDLFELLERVQSNRLDDQRCVLPPYFAQTSRDERQTSAPEAAGNGSRELLEETLKGPKPYPNIVLPIGGGFWIDGQDQNEYEPTASSGAGSWNNKIETDDTAKAYRRYYMGREHFNFIGTDDQLGPVLLSVKSESLASQEQTRLLLRLRTGTTHELVPSTCATSAPHHMAKLLNDQLTITKLSPVLSCKASELIAAYDEHVLVSHFKFGVLYQKYGQTSEEELFSNQHTSPAFDQFLQLLGQRIQLKDHKGYRGGLDTQFGQTGDEAVYQVFKDREIIFHVSSLLPYTEHDPQQLQRKRHIGNDIVAIVFQESNTPFTPDMIASHFLHAYIIVQVIEPNTPNVRYKVSVTARDDVPFFGPTLPNPAVFRHGPELKQFLLTKLVNAENACYKAHKFAKLELRTRTSLLHSLCEELKDKTKDFLGYNGDGSGSSTSGLNTELTKSAASSSSSSECGNGTISGAGSRFIDTVRKALIARVKTQTLTNAEANNNILGGLSKKTSSCSADGSIPTFGRTLSKGSKKSSPSSPISSPDTHPVHRTSSGASRVAMSESDSSSLNSVELDGLGMAGAVDSDTGLESMSSAETPSGKPCSLCCDAQNNDSRVEGLRQDVTRLKCDKLELLRQNVSCQHEIKRLREKELVLQSELTSASKEILRLRELLKNYTTNPNASTI</sequence>
<feature type="region of interest" description="Disordered" evidence="3">
    <location>
        <begin position="168"/>
        <end position="187"/>
    </location>
</feature>
<dbReference type="Gene3D" id="6.10.140.210">
    <property type="match status" value="1"/>
</dbReference>
<dbReference type="GO" id="GO:0005737">
    <property type="term" value="C:cytoplasm"/>
    <property type="evidence" value="ECO:0007669"/>
    <property type="project" value="TreeGrafter"/>
</dbReference>
<dbReference type="Gene3D" id="1.25.40.10">
    <property type="entry name" value="Tetratricopeptide repeat domain"/>
    <property type="match status" value="1"/>
</dbReference>
<evidence type="ECO:0000313" key="6">
    <source>
        <dbReference type="RefSeq" id="XP_025416496.1"/>
    </source>
</evidence>
<dbReference type="Pfam" id="PF02145">
    <property type="entry name" value="Rap_GAP"/>
    <property type="match status" value="1"/>
</dbReference>
<dbReference type="InterPro" id="IPR000331">
    <property type="entry name" value="Rap/Ran_GAP_dom"/>
</dbReference>
<dbReference type="OrthoDB" id="2499658at2759"/>
<gene>
    <name evidence="6" type="primary">LOC112687783</name>
</gene>
<dbReference type="InterPro" id="IPR011990">
    <property type="entry name" value="TPR-like_helical_dom_sf"/>
</dbReference>
<feature type="compositionally biased region" description="Polar residues" evidence="3">
    <location>
        <begin position="667"/>
        <end position="676"/>
    </location>
</feature>
<dbReference type="AlphaFoldDB" id="A0A8B8G1M1"/>
<dbReference type="InterPro" id="IPR003109">
    <property type="entry name" value="GoLoco_motif"/>
</dbReference>
<keyword evidence="1" id="KW-0343">GTPase activation</keyword>
<keyword evidence="5" id="KW-1185">Reference proteome</keyword>
<dbReference type="CTD" id="34032"/>